<evidence type="ECO:0000313" key="1">
    <source>
        <dbReference type="EMBL" id="CAG7867344.1"/>
    </source>
</evidence>
<sequence length="59" mass="7010">LSSFSLNFGLLFCCKNYPGMGFSCRFHVDSCVWELFFIRQLMYQILFFYGMNFTPEKKG</sequence>
<dbReference type="Proteomes" id="UP000694005">
    <property type="component" value="Chromosome A09"/>
</dbReference>
<name>A0A8D9G415_BRACM</name>
<feature type="non-terminal residue" evidence="1">
    <location>
        <position position="1"/>
    </location>
</feature>
<protein>
    <submittedName>
        <fullName evidence="1">Uncharacterized protein</fullName>
    </submittedName>
</protein>
<dbReference type="EMBL" id="LS974625">
    <property type="protein sequence ID" value="CAG7867344.1"/>
    <property type="molecule type" value="Genomic_DNA"/>
</dbReference>
<dbReference type="AlphaFoldDB" id="A0A8D9G415"/>
<evidence type="ECO:0000313" key="2">
    <source>
        <dbReference type="Proteomes" id="UP000694005"/>
    </source>
</evidence>
<accession>A0A8D9G415</accession>
<reference evidence="1 2" key="1">
    <citation type="submission" date="2021-07" db="EMBL/GenBank/DDBJ databases">
        <authorList>
            <consortium name="Genoscope - CEA"/>
            <person name="William W."/>
        </authorList>
    </citation>
    <scope>NUCLEOTIDE SEQUENCE [LARGE SCALE GENOMIC DNA]</scope>
</reference>
<proteinExistence type="predicted"/>
<organism evidence="1 2">
    <name type="scientific">Brassica campestris</name>
    <name type="common">Field mustard</name>
    <dbReference type="NCBI Taxonomy" id="3711"/>
    <lineage>
        <taxon>Eukaryota</taxon>
        <taxon>Viridiplantae</taxon>
        <taxon>Streptophyta</taxon>
        <taxon>Embryophyta</taxon>
        <taxon>Tracheophyta</taxon>
        <taxon>Spermatophyta</taxon>
        <taxon>Magnoliopsida</taxon>
        <taxon>eudicotyledons</taxon>
        <taxon>Gunneridae</taxon>
        <taxon>Pentapetalae</taxon>
        <taxon>rosids</taxon>
        <taxon>malvids</taxon>
        <taxon>Brassicales</taxon>
        <taxon>Brassicaceae</taxon>
        <taxon>Brassiceae</taxon>
        <taxon>Brassica</taxon>
    </lineage>
</organism>
<gene>
    <name evidence="1" type="ORF">BRAPAZ1V2_A09P78110.2</name>
</gene>